<evidence type="ECO:0000313" key="14">
    <source>
        <dbReference type="EMBL" id="EGY29883.1"/>
    </source>
</evidence>
<feature type="binding site" evidence="9 11">
    <location>
        <position position="200"/>
    </location>
    <ligand>
        <name>substrate</name>
    </ligand>
</feature>
<dbReference type="EC" id="4.1.1.23" evidence="9"/>
<evidence type="ECO:0000256" key="12">
    <source>
        <dbReference type="RuleBase" id="RU000512"/>
    </source>
</evidence>
<evidence type="ECO:0000259" key="13">
    <source>
        <dbReference type="SMART" id="SM00934"/>
    </source>
</evidence>
<feature type="binding site" evidence="9 11">
    <location>
        <position position="220"/>
    </location>
    <ligand>
        <name>substrate</name>
    </ligand>
</feature>
<evidence type="ECO:0000313" key="15">
    <source>
        <dbReference type="Proteomes" id="UP000004116"/>
    </source>
</evidence>
<organism evidence="14 15">
    <name type="scientific">Candidatus Regiella insecticola 5.15</name>
    <dbReference type="NCBI Taxonomy" id="1005043"/>
    <lineage>
        <taxon>Bacteria</taxon>
        <taxon>Pseudomonadati</taxon>
        <taxon>Pseudomonadota</taxon>
        <taxon>Gammaproteobacteria</taxon>
        <taxon>Enterobacterales</taxon>
        <taxon>Enterobacteriaceae</taxon>
        <taxon>aphid secondary symbionts</taxon>
        <taxon>Candidatus Regiella</taxon>
    </lineage>
</organism>
<dbReference type="Gene3D" id="3.20.20.70">
    <property type="entry name" value="Aldolase class I"/>
    <property type="match status" value="1"/>
</dbReference>
<evidence type="ECO:0000256" key="7">
    <source>
        <dbReference type="ARBA" id="ARBA00049157"/>
    </source>
</evidence>
<evidence type="ECO:0000256" key="6">
    <source>
        <dbReference type="ARBA" id="ARBA00023239"/>
    </source>
</evidence>
<evidence type="ECO:0000256" key="2">
    <source>
        <dbReference type="ARBA" id="ARBA00004861"/>
    </source>
</evidence>
<feature type="binding site" evidence="9 11">
    <location>
        <position position="130"/>
    </location>
    <ligand>
        <name>substrate</name>
    </ligand>
</feature>
<evidence type="ECO:0000256" key="8">
    <source>
        <dbReference type="ARBA" id="ARBA00061012"/>
    </source>
</evidence>
<feature type="active site" description="For OMPdecase activity" evidence="10">
    <location>
        <position position="75"/>
    </location>
</feature>
<evidence type="ECO:0000256" key="3">
    <source>
        <dbReference type="ARBA" id="ARBA00011738"/>
    </source>
</evidence>
<dbReference type="PANTHER" id="PTHR32119">
    <property type="entry name" value="OROTIDINE 5'-PHOSPHATE DECARBOXYLASE"/>
    <property type="match status" value="1"/>
</dbReference>
<dbReference type="Proteomes" id="UP000004116">
    <property type="component" value="Unassembled WGS sequence"/>
</dbReference>
<dbReference type="OrthoDB" id="9806203at2"/>
<dbReference type="InterPro" id="IPR047596">
    <property type="entry name" value="OMPdecase_bac"/>
</dbReference>
<dbReference type="PATRIC" id="fig|1005043.3.peg.102"/>
<keyword evidence="4 9" id="KW-0210">Decarboxylase</keyword>
<comment type="subunit">
    <text evidence="3 9">Homodimer.</text>
</comment>
<dbReference type="InterPro" id="IPR018089">
    <property type="entry name" value="OMPdecase_AS"/>
</dbReference>
<accession>G2GWI3</accession>
<feature type="active site" description="For OMPdecase activity" evidence="10">
    <location>
        <position position="72"/>
    </location>
</feature>
<dbReference type="UniPathway" id="UPA00070">
    <property type="reaction ID" value="UER00120"/>
</dbReference>
<keyword evidence="6 9" id="KW-0456">Lyase</keyword>
<protein>
    <recommendedName>
        <fullName evidence="9">Orotidine 5'-phosphate decarboxylase</fullName>
        <ecNumber evidence="9">4.1.1.23</ecNumber>
    </recommendedName>
    <alternativeName>
        <fullName evidence="9">OMP decarboxylase</fullName>
        <shortName evidence="9">OMPDCase</shortName>
        <shortName evidence="9">OMPdecase</shortName>
    </alternativeName>
</protein>
<evidence type="ECO:0000256" key="5">
    <source>
        <dbReference type="ARBA" id="ARBA00022975"/>
    </source>
</evidence>
<dbReference type="PANTHER" id="PTHR32119:SF2">
    <property type="entry name" value="OROTIDINE 5'-PHOSPHATE DECARBOXYLASE"/>
    <property type="match status" value="1"/>
</dbReference>
<feature type="domain" description="Orotidine 5'-phosphate decarboxylase" evidence="13">
    <location>
        <begin position="15"/>
        <end position="236"/>
    </location>
</feature>
<keyword evidence="15" id="KW-1185">Reference proteome</keyword>
<dbReference type="EMBL" id="AGCA01000032">
    <property type="protein sequence ID" value="EGY29883.1"/>
    <property type="molecule type" value="Genomic_DNA"/>
</dbReference>
<comment type="pathway">
    <text evidence="2 9 12">Pyrimidine metabolism; UMP biosynthesis via de novo pathway; UMP from orotate: step 2/2.</text>
</comment>
<proteinExistence type="inferred from homology"/>
<dbReference type="GO" id="GO:0004590">
    <property type="term" value="F:orotidine-5'-phosphate decarboxylase activity"/>
    <property type="evidence" value="ECO:0007669"/>
    <property type="project" value="UniProtKB-UniRule"/>
</dbReference>
<comment type="catalytic activity">
    <reaction evidence="7 9 12">
        <text>orotidine 5'-phosphate + H(+) = UMP + CO2</text>
        <dbReference type="Rhea" id="RHEA:11596"/>
        <dbReference type="ChEBI" id="CHEBI:15378"/>
        <dbReference type="ChEBI" id="CHEBI:16526"/>
        <dbReference type="ChEBI" id="CHEBI:57538"/>
        <dbReference type="ChEBI" id="CHEBI:57865"/>
        <dbReference type="EC" id="4.1.1.23"/>
    </reaction>
</comment>
<dbReference type="Pfam" id="PF00215">
    <property type="entry name" value="OMPdecase"/>
    <property type="match status" value="1"/>
</dbReference>
<comment type="caution">
    <text evidence="14">The sequence shown here is derived from an EMBL/GenBank/DDBJ whole genome shotgun (WGS) entry which is preliminary data.</text>
</comment>
<dbReference type="FunFam" id="3.20.20.70:FF:000015">
    <property type="entry name" value="Orotidine 5'-phosphate decarboxylase"/>
    <property type="match status" value="1"/>
</dbReference>
<dbReference type="SMART" id="SM00934">
    <property type="entry name" value="OMPdecase"/>
    <property type="match status" value="1"/>
</dbReference>
<name>G2GWI3_9ENTR</name>
<gene>
    <name evidence="9" type="primary">pyrF</name>
    <name evidence="14" type="ORF">Rin_00001190</name>
</gene>
<dbReference type="InterPro" id="IPR011060">
    <property type="entry name" value="RibuloseP-bd_barrel"/>
</dbReference>
<feature type="binding site" evidence="9 11">
    <location>
        <position position="221"/>
    </location>
    <ligand>
        <name>substrate</name>
    </ligand>
</feature>
<dbReference type="SUPFAM" id="SSF51366">
    <property type="entry name" value="Ribulose-phoshate binding barrel"/>
    <property type="match status" value="1"/>
</dbReference>
<dbReference type="PROSITE" id="PS00156">
    <property type="entry name" value="OMPDECASE"/>
    <property type="match status" value="1"/>
</dbReference>
<dbReference type="GO" id="GO:0044205">
    <property type="term" value="P:'de novo' UMP biosynthetic process"/>
    <property type="evidence" value="ECO:0007669"/>
    <property type="project" value="UniProtKB-UniRule"/>
</dbReference>
<dbReference type="NCBIfam" id="NF001273">
    <property type="entry name" value="PRK00230.1"/>
    <property type="match status" value="1"/>
</dbReference>
<evidence type="ECO:0000256" key="10">
    <source>
        <dbReference type="PIRSR" id="PIRSR614732-1"/>
    </source>
</evidence>
<feature type="binding site" evidence="9 11">
    <location>
        <position position="191"/>
    </location>
    <ligand>
        <name>substrate</name>
    </ligand>
</feature>
<dbReference type="InterPro" id="IPR014732">
    <property type="entry name" value="OMPdecase"/>
</dbReference>
<evidence type="ECO:0000256" key="1">
    <source>
        <dbReference type="ARBA" id="ARBA00002356"/>
    </source>
</evidence>
<keyword evidence="5 9" id="KW-0665">Pyrimidine biosynthesis</keyword>
<dbReference type="CDD" id="cd04725">
    <property type="entry name" value="OMP_decarboxylase_like"/>
    <property type="match status" value="1"/>
</dbReference>
<feature type="binding site" evidence="9">
    <location>
        <begin position="70"/>
        <end position="79"/>
    </location>
    <ligand>
        <name>substrate</name>
    </ligand>
</feature>
<evidence type="ECO:0000256" key="9">
    <source>
        <dbReference type="HAMAP-Rule" id="MF_01200"/>
    </source>
</evidence>
<dbReference type="NCBIfam" id="TIGR01740">
    <property type="entry name" value="pyrF"/>
    <property type="match status" value="1"/>
</dbReference>
<reference evidence="14 15" key="1">
    <citation type="journal article" date="2012" name="Genome Res.">
        <title>Genomic basis of endosymbiont-conferred protection against an insect parasitoid.</title>
        <authorList>
            <person name="Hansen A.K."/>
            <person name="Vorburger C."/>
            <person name="Moran N.A."/>
        </authorList>
    </citation>
    <scope>NUCLEOTIDE SEQUENCE [LARGE SCALE GENOMIC DNA]</scope>
    <source>
        <strain evidence="15">R5.15</strain>
    </source>
</reference>
<feature type="binding site" evidence="9 11">
    <location>
        <position position="43"/>
    </location>
    <ligand>
        <name>substrate</name>
    </ligand>
</feature>
<dbReference type="AlphaFoldDB" id="G2GWI3"/>
<feature type="active site" description="For OMPdecase activity" evidence="10">
    <location>
        <position position="70"/>
    </location>
</feature>
<comment type="similarity">
    <text evidence="8 9">Belongs to the OMP decarboxylase family. Type 1 subfamily.</text>
</comment>
<sequence>MRVKIENDMSANASPIIVALDYADINDALAFVDRISPQDCRLKVGKEMFTSQGPQWITKLQDRGFDIFLDVKFHDIPHTTAQAVKAAADLGVWMVNVHAVGGEKMLVAAKEALSNFGKKAPLLIAVTVLTSMDEDDLSAVGIDDCVNDQVERLAKLSRNCGLDGVVCSGREAAHLKNCCGTAFKLVTPGIRPVGSVVGDQQRVMTPKQALDAGADFLVIGRPITESKEPAKALKAIRDSLVA</sequence>
<feature type="binding site" evidence="9 11">
    <location>
        <position position="21"/>
    </location>
    <ligand>
        <name>substrate</name>
    </ligand>
</feature>
<dbReference type="InterPro" id="IPR001754">
    <property type="entry name" value="OMPdeCOase_dom"/>
</dbReference>
<dbReference type="GO" id="GO:0006207">
    <property type="term" value="P:'de novo' pyrimidine nucleobase biosynthetic process"/>
    <property type="evidence" value="ECO:0007669"/>
    <property type="project" value="InterPro"/>
</dbReference>
<feature type="active site" description="Proton donor" evidence="9">
    <location>
        <position position="72"/>
    </location>
</feature>
<evidence type="ECO:0000256" key="11">
    <source>
        <dbReference type="PIRSR" id="PIRSR614732-2"/>
    </source>
</evidence>
<evidence type="ECO:0000256" key="4">
    <source>
        <dbReference type="ARBA" id="ARBA00022793"/>
    </source>
</evidence>
<dbReference type="GO" id="GO:0005829">
    <property type="term" value="C:cytosol"/>
    <property type="evidence" value="ECO:0007669"/>
    <property type="project" value="TreeGrafter"/>
</dbReference>
<dbReference type="InterPro" id="IPR013785">
    <property type="entry name" value="Aldolase_TIM"/>
</dbReference>
<comment type="function">
    <text evidence="1 9">Catalyzes the decarboxylation of orotidine 5'-monophosphate (OMP) to uridine 5'-monophosphate (UMP).</text>
</comment>
<dbReference type="HAMAP" id="MF_01200_B">
    <property type="entry name" value="OMPdecase_type1_B"/>
    <property type="match status" value="1"/>
</dbReference>